<dbReference type="EMBL" id="CP002582">
    <property type="protein sequence ID" value="ADZ83476.1"/>
    <property type="molecule type" value="Genomic_DNA"/>
</dbReference>
<comment type="similarity">
    <text evidence="6">Belongs to the NAD kinase family.</text>
</comment>
<feature type="binding site" evidence="6">
    <location>
        <begin position="68"/>
        <end position="69"/>
    </location>
    <ligand>
        <name>NAD(+)</name>
        <dbReference type="ChEBI" id="CHEBI:57540"/>
    </ligand>
</feature>
<feature type="active site" description="Proton acceptor" evidence="6">
    <location>
        <position position="68"/>
    </location>
</feature>
<dbReference type="AlphaFoldDB" id="F2JMF8"/>
<comment type="catalytic activity">
    <reaction evidence="5 6">
        <text>NAD(+) + ATP = ADP + NADP(+) + H(+)</text>
        <dbReference type="Rhea" id="RHEA:18629"/>
        <dbReference type="ChEBI" id="CHEBI:15378"/>
        <dbReference type="ChEBI" id="CHEBI:30616"/>
        <dbReference type="ChEBI" id="CHEBI:57540"/>
        <dbReference type="ChEBI" id="CHEBI:58349"/>
        <dbReference type="ChEBI" id="CHEBI:456216"/>
        <dbReference type="EC" id="2.7.1.23"/>
    </reaction>
</comment>
<keyword evidence="2 6" id="KW-0418">Kinase</keyword>
<dbReference type="Pfam" id="PF01513">
    <property type="entry name" value="NAD_kinase"/>
    <property type="match status" value="1"/>
</dbReference>
<dbReference type="GO" id="GO:0019674">
    <property type="term" value="P:NAD+ metabolic process"/>
    <property type="evidence" value="ECO:0007669"/>
    <property type="project" value="InterPro"/>
</dbReference>
<feature type="binding site" evidence="6">
    <location>
        <begin position="183"/>
        <end position="188"/>
    </location>
    <ligand>
        <name>NAD(+)</name>
        <dbReference type="ChEBI" id="CHEBI:57540"/>
    </ligand>
</feature>
<name>F2JMF8_CELLD</name>
<protein>
    <recommendedName>
        <fullName evidence="6">NAD kinase</fullName>
        <ecNumber evidence="6">2.7.1.23</ecNumber>
    </recommendedName>
    <alternativeName>
        <fullName evidence="6">ATP-dependent NAD kinase</fullName>
    </alternativeName>
</protein>
<dbReference type="PANTHER" id="PTHR20275:SF0">
    <property type="entry name" value="NAD KINASE"/>
    <property type="match status" value="1"/>
</dbReference>
<proteinExistence type="inferred from homology"/>
<dbReference type="RefSeq" id="WP_013656773.1">
    <property type="nucleotide sequence ID" value="NC_015275.1"/>
</dbReference>
<evidence type="ECO:0000313" key="7">
    <source>
        <dbReference type="EMBL" id="ADZ83476.1"/>
    </source>
</evidence>
<evidence type="ECO:0000313" key="8">
    <source>
        <dbReference type="Proteomes" id="UP000008467"/>
    </source>
</evidence>
<accession>F2JMF8</accession>
<evidence type="ECO:0000256" key="6">
    <source>
        <dbReference type="HAMAP-Rule" id="MF_00361"/>
    </source>
</evidence>
<keyword evidence="4 6" id="KW-0520">NAD</keyword>
<dbReference type="EC" id="2.7.1.23" evidence="6"/>
<evidence type="ECO:0000256" key="2">
    <source>
        <dbReference type="ARBA" id="ARBA00022777"/>
    </source>
</evidence>
<evidence type="ECO:0000256" key="1">
    <source>
        <dbReference type="ARBA" id="ARBA00022679"/>
    </source>
</evidence>
<dbReference type="InterPro" id="IPR017438">
    <property type="entry name" value="ATP-NAD_kinase_N"/>
</dbReference>
<feature type="binding site" evidence="6">
    <location>
        <position position="172"/>
    </location>
    <ligand>
        <name>NAD(+)</name>
        <dbReference type="ChEBI" id="CHEBI:57540"/>
    </ligand>
</feature>
<keyword evidence="6" id="KW-0547">Nucleotide-binding</keyword>
<dbReference type="InterPro" id="IPR017437">
    <property type="entry name" value="ATP-NAD_kinase_PpnK-typ_C"/>
</dbReference>
<dbReference type="eggNOG" id="COG0061">
    <property type="taxonomic scope" value="Bacteria"/>
</dbReference>
<evidence type="ECO:0000256" key="5">
    <source>
        <dbReference type="ARBA" id="ARBA00047925"/>
    </source>
</evidence>
<dbReference type="Gene3D" id="3.40.50.10330">
    <property type="entry name" value="Probable inorganic polyphosphate/atp-NAD kinase, domain 1"/>
    <property type="match status" value="1"/>
</dbReference>
<dbReference type="InterPro" id="IPR002504">
    <property type="entry name" value="NADK"/>
</dbReference>
<comment type="cofactor">
    <cofactor evidence="6">
        <name>a divalent metal cation</name>
        <dbReference type="ChEBI" id="CHEBI:60240"/>
    </cofactor>
</comment>
<dbReference type="STRING" id="642492.Clole_1752"/>
<dbReference type="GO" id="GO:0051287">
    <property type="term" value="F:NAD binding"/>
    <property type="evidence" value="ECO:0007669"/>
    <property type="project" value="UniProtKB-ARBA"/>
</dbReference>
<keyword evidence="8" id="KW-1185">Reference proteome</keyword>
<keyword evidence="6" id="KW-0963">Cytoplasm</keyword>
<evidence type="ECO:0000256" key="4">
    <source>
        <dbReference type="ARBA" id="ARBA00023027"/>
    </source>
</evidence>
<dbReference type="GO" id="GO:0005737">
    <property type="term" value="C:cytoplasm"/>
    <property type="evidence" value="ECO:0007669"/>
    <property type="project" value="UniProtKB-SubCell"/>
</dbReference>
<keyword evidence="3 6" id="KW-0521">NADP</keyword>
<dbReference type="GO" id="GO:0005524">
    <property type="term" value="F:ATP binding"/>
    <property type="evidence" value="ECO:0007669"/>
    <property type="project" value="UniProtKB-KW"/>
</dbReference>
<dbReference type="Pfam" id="PF20143">
    <property type="entry name" value="NAD_kinase_C"/>
    <property type="match status" value="1"/>
</dbReference>
<dbReference type="HAMAP" id="MF_00361">
    <property type="entry name" value="NAD_kinase"/>
    <property type="match status" value="1"/>
</dbReference>
<comment type="function">
    <text evidence="6">Involved in the regulation of the intracellular balance of NAD and NADP, and is a key enzyme in the biosynthesis of NADP. Catalyzes specifically the phosphorylation on 2'-hydroxyl of the adenosine moiety of NAD to yield NADP.</text>
</comment>
<keyword evidence="1 6" id="KW-0808">Transferase</keyword>
<reference evidence="7 8" key="1">
    <citation type="journal article" date="2011" name="J. Bacteriol.">
        <title>Complete genome sequence of the cellulose-degrading bacterium Cellulosilyticum lentocellum.</title>
        <authorList>
            <consortium name="US DOE Joint Genome Institute"/>
            <person name="Miller D.A."/>
            <person name="Suen G."/>
            <person name="Bruce D."/>
            <person name="Copeland A."/>
            <person name="Cheng J.F."/>
            <person name="Detter C."/>
            <person name="Goodwin L.A."/>
            <person name="Han C.S."/>
            <person name="Hauser L.J."/>
            <person name="Land M.L."/>
            <person name="Lapidus A."/>
            <person name="Lucas S."/>
            <person name="Meincke L."/>
            <person name="Pitluck S."/>
            <person name="Tapia R."/>
            <person name="Teshima H."/>
            <person name="Woyke T."/>
            <person name="Fox B.G."/>
            <person name="Angert E.R."/>
            <person name="Currie C.R."/>
        </authorList>
    </citation>
    <scope>NUCLEOTIDE SEQUENCE [LARGE SCALE GENOMIC DNA]</scope>
    <source>
        <strain evidence="8">ATCC 49066 / DSM 5427 / NCIMB 11756 / RHM5</strain>
    </source>
</reference>
<dbReference type="GO" id="GO:0046872">
    <property type="term" value="F:metal ion binding"/>
    <property type="evidence" value="ECO:0007669"/>
    <property type="project" value="UniProtKB-UniRule"/>
</dbReference>
<dbReference type="PANTHER" id="PTHR20275">
    <property type="entry name" value="NAD KINASE"/>
    <property type="match status" value="1"/>
</dbReference>
<keyword evidence="6" id="KW-0067">ATP-binding</keyword>
<dbReference type="Gene3D" id="2.60.200.30">
    <property type="entry name" value="Probable inorganic polyphosphate/atp-NAD kinase, domain 2"/>
    <property type="match status" value="1"/>
</dbReference>
<dbReference type="KEGG" id="cle:Clole_1752"/>
<comment type="subcellular location">
    <subcellularLocation>
        <location evidence="6">Cytoplasm</location>
    </subcellularLocation>
</comment>
<sequence length="285" mass="31865">MKHIGIIPNRLKDTDLKVTERIATWFNKSNLSAYTTPDIAEHIQAHTIAVSEKELYEICDSLIVIGGDGTILSVAEAASIKDIPIVGVNLGRLGFLADIEPQEIEVSLQKLLEGVYEIEERMMLKATIISPEDEKYVFHALNDINVTRGSFARLVEFEIRINNELCDVYPADGMIVSSPTGSTAYNLSAGGPILVPHANTYVVTPICPHTLYAKSIILSDHDTIQIATLEEAKDMALSIDGRLKMYLTPQHVVHIERATQVTKLIKLSERKFFDILREKIVERRR</sequence>
<evidence type="ECO:0000256" key="3">
    <source>
        <dbReference type="ARBA" id="ARBA00022857"/>
    </source>
</evidence>
<feature type="binding site" evidence="6">
    <location>
        <begin position="142"/>
        <end position="143"/>
    </location>
    <ligand>
        <name>NAD(+)</name>
        <dbReference type="ChEBI" id="CHEBI:57540"/>
    </ligand>
</feature>
<feature type="binding site" evidence="6">
    <location>
        <position position="153"/>
    </location>
    <ligand>
        <name>NAD(+)</name>
        <dbReference type="ChEBI" id="CHEBI:57540"/>
    </ligand>
</feature>
<organism evidence="7 8">
    <name type="scientific">Cellulosilyticum lentocellum (strain ATCC 49066 / DSM 5427 / NCIMB 11756 / RHM5)</name>
    <name type="common">Clostridium lentocellum</name>
    <dbReference type="NCBI Taxonomy" id="642492"/>
    <lineage>
        <taxon>Bacteria</taxon>
        <taxon>Bacillati</taxon>
        <taxon>Bacillota</taxon>
        <taxon>Clostridia</taxon>
        <taxon>Lachnospirales</taxon>
        <taxon>Cellulosilyticaceae</taxon>
        <taxon>Cellulosilyticum</taxon>
    </lineage>
</organism>
<dbReference type="InterPro" id="IPR016064">
    <property type="entry name" value="NAD/diacylglycerol_kinase_sf"/>
</dbReference>
<dbReference type="GO" id="GO:0003951">
    <property type="term" value="F:NAD+ kinase activity"/>
    <property type="evidence" value="ECO:0007669"/>
    <property type="project" value="UniProtKB-UniRule"/>
</dbReference>
<dbReference type="HOGENOM" id="CLU_008831_0_3_9"/>
<comment type="caution">
    <text evidence="6">Lacks conserved residue(s) required for the propagation of feature annotation.</text>
</comment>
<dbReference type="Proteomes" id="UP000008467">
    <property type="component" value="Chromosome"/>
</dbReference>
<gene>
    <name evidence="6" type="primary">nadK</name>
    <name evidence="7" type="ordered locus">Clole_1752</name>
</gene>
<dbReference type="GO" id="GO:0006741">
    <property type="term" value="P:NADP+ biosynthetic process"/>
    <property type="evidence" value="ECO:0007669"/>
    <property type="project" value="UniProtKB-UniRule"/>
</dbReference>
<dbReference type="SUPFAM" id="SSF111331">
    <property type="entry name" value="NAD kinase/diacylglycerol kinase-like"/>
    <property type="match status" value="1"/>
</dbReference>